<accession>A0A401YYA9</accession>
<dbReference type="EMBL" id="BIFH01000033">
    <property type="protein sequence ID" value="GCD99612.1"/>
    <property type="molecule type" value="Genomic_DNA"/>
</dbReference>
<feature type="region of interest" description="Disordered" evidence="1">
    <location>
        <begin position="199"/>
        <end position="265"/>
    </location>
</feature>
<dbReference type="AlphaFoldDB" id="A0A401YYA9"/>
<evidence type="ECO:0000313" key="3">
    <source>
        <dbReference type="EMBL" id="GCD99612.1"/>
    </source>
</evidence>
<feature type="region of interest" description="Disordered" evidence="1">
    <location>
        <begin position="1"/>
        <end position="178"/>
    </location>
</feature>
<reference evidence="3 4" key="1">
    <citation type="submission" date="2018-12" db="EMBL/GenBank/DDBJ databases">
        <title>Draft genome sequence of Embleya hyalina NBRC 13850T.</title>
        <authorList>
            <person name="Komaki H."/>
            <person name="Hosoyama A."/>
            <person name="Kimura A."/>
            <person name="Ichikawa N."/>
            <person name="Tamura T."/>
        </authorList>
    </citation>
    <scope>NUCLEOTIDE SEQUENCE [LARGE SCALE GENOMIC DNA]</scope>
    <source>
        <strain evidence="3 4">NBRC 13850</strain>
    </source>
</reference>
<evidence type="ECO:0000256" key="2">
    <source>
        <dbReference type="SAM" id="Phobius"/>
    </source>
</evidence>
<dbReference type="RefSeq" id="WP_126641388.1">
    <property type="nucleotide sequence ID" value="NZ_BIFH01000033.1"/>
</dbReference>
<sequence>MSDMPNIADGVTHPPRGTTTADHEQPSTGWDMGTNEDARENPDRSTEEQAPIPPHAPATAATPTGAPATAAAPVPIPADQPAPGAEATIGRVPENAAPAPAGAGGTPPVPVTSPDPDPVPPAAAPAGAPALPGEPAPVLAAAPGTGSAGATVPADEFAPIPGDGPAPAPASATGEEVAGRPVEDVVPVIGGAAPTHPVPVASFDSAPPTTAPASAVATAAGPPPLDADAAPTGNASGAIPPTPEAPPFPAPAGPYGPLPFLPAPDRQRRDARRHLLAAAGGVLAILALLASLAAGGVFDPTTTPTAAPFAEEEAAGGSAKAGDKPQVTRIAAADLAGLADSRTQALKSGNVDGFVAGIDPAAPELATAQRRLFANLRLFPFTSVEFRPSTATVEPANDAGPLTRDVNVVFAHQITGVDSEPIAERYTWTVSRASVGAPLLITKIVGGSTRGGGNAFPAPWDEDALAVIERPHVLLAVPAGNKAKAAAWADRAESALKKNLAVWKGPAITPQRYVIYVTPDHETFIRALSGNDLPNVTGVCRTMPPARPTMGRDQPMAGSRITLDGSDEMFAKNDGEQQTHLIRHELGHAMVAEFERGGEGPPLWVSEGFAEYLAWTDLSLSEWFQPTAREQVRAGKFSGKLPTDADVNSPDAKTSMVAYHYSMLTIRYIAEKYGVAKADEFVVAVYKDPTPAAIDAALKEATGLDRDTFESNWAKYVKAKVGN</sequence>
<protein>
    <recommendedName>
        <fullName evidence="5">Peptidase MA-like domain-containing protein</fullName>
    </recommendedName>
</protein>
<gene>
    <name evidence="3" type="ORF">EHYA_07334</name>
</gene>
<evidence type="ECO:0008006" key="5">
    <source>
        <dbReference type="Google" id="ProtNLM"/>
    </source>
</evidence>
<keyword evidence="4" id="KW-1185">Reference proteome</keyword>
<name>A0A401YYA9_9ACTN</name>
<feature type="compositionally biased region" description="Pro residues" evidence="1">
    <location>
        <begin position="240"/>
        <end position="262"/>
    </location>
</feature>
<feature type="compositionally biased region" description="Low complexity" evidence="1">
    <location>
        <begin position="201"/>
        <end position="233"/>
    </location>
</feature>
<comment type="caution">
    <text evidence="3">The sequence shown here is derived from an EMBL/GenBank/DDBJ whole genome shotgun (WGS) entry which is preliminary data.</text>
</comment>
<evidence type="ECO:0000256" key="1">
    <source>
        <dbReference type="SAM" id="MobiDB-lite"/>
    </source>
</evidence>
<dbReference type="Proteomes" id="UP000286931">
    <property type="component" value="Unassembled WGS sequence"/>
</dbReference>
<organism evidence="3 4">
    <name type="scientific">Embleya hyalina</name>
    <dbReference type="NCBI Taxonomy" id="516124"/>
    <lineage>
        <taxon>Bacteria</taxon>
        <taxon>Bacillati</taxon>
        <taxon>Actinomycetota</taxon>
        <taxon>Actinomycetes</taxon>
        <taxon>Kitasatosporales</taxon>
        <taxon>Streptomycetaceae</taxon>
        <taxon>Embleya</taxon>
    </lineage>
</organism>
<feature type="compositionally biased region" description="Low complexity" evidence="1">
    <location>
        <begin position="124"/>
        <end position="161"/>
    </location>
</feature>
<evidence type="ECO:0000313" key="4">
    <source>
        <dbReference type="Proteomes" id="UP000286931"/>
    </source>
</evidence>
<feature type="compositionally biased region" description="Basic and acidic residues" evidence="1">
    <location>
        <begin position="36"/>
        <end position="47"/>
    </location>
</feature>
<keyword evidence="2" id="KW-1133">Transmembrane helix</keyword>
<dbReference type="OrthoDB" id="4859011at2"/>
<keyword evidence="2" id="KW-0472">Membrane</keyword>
<feature type="transmembrane region" description="Helical" evidence="2">
    <location>
        <begin position="275"/>
        <end position="298"/>
    </location>
</feature>
<feature type="compositionally biased region" description="Low complexity" evidence="1">
    <location>
        <begin position="92"/>
        <end position="101"/>
    </location>
</feature>
<proteinExistence type="predicted"/>
<dbReference type="InterPro" id="IPR027268">
    <property type="entry name" value="Peptidase_M4/M1_CTD_sf"/>
</dbReference>
<keyword evidence="2" id="KW-0812">Transmembrane</keyword>
<dbReference type="Gene3D" id="1.10.390.10">
    <property type="entry name" value="Neutral Protease Domain 2"/>
    <property type="match status" value="1"/>
</dbReference>
<feature type="compositionally biased region" description="Low complexity" evidence="1">
    <location>
        <begin position="57"/>
        <end position="73"/>
    </location>
</feature>
<feature type="compositionally biased region" description="Pro residues" evidence="1">
    <location>
        <begin position="107"/>
        <end position="123"/>
    </location>
</feature>